<organism evidence="3 4">
    <name type="scientific">Iris pallida</name>
    <name type="common">Sweet iris</name>
    <dbReference type="NCBI Taxonomy" id="29817"/>
    <lineage>
        <taxon>Eukaryota</taxon>
        <taxon>Viridiplantae</taxon>
        <taxon>Streptophyta</taxon>
        <taxon>Embryophyta</taxon>
        <taxon>Tracheophyta</taxon>
        <taxon>Spermatophyta</taxon>
        <taxon>Magnoliopsida</taxon>
        <taxon>Liliopsida</taxon>
        <taxon>Asparagales</taxon>
        <taxon>Iridaceae</taxon>
        <taxon>Iridoideae</taxon>
        <taxon>Irideae</taxon>
        <taxon>Iris</taxon>
    </lineage>
</organism>
<dbReference type="Proteomes" id="UP001140949">
    <property type="component" value="Unassembled WGS sequence"/>
</dbReference>
<proteinExistence type="predicted"/>
<dbReference type="AlphaFoldDB" id="A0AAX6FPM7"/>
<evidence type="ECO:0000313" key="3">
    <source>
        <dbReference type="EMBL" id="KAJ6818366.1"/>
    </source>
</evidence>
<reference evidence="3" key="1">
    <citation type="journal article" date="2023" name="GigaByte">
        <title>Genome assembly of the bearded iris, Iris pallida Lam.</title>
        <authorList>
            <person name="Bruccoleri R.E."/>
            <person name="Oakeley E.J."/>
            <person name="Faust A.M.E."/>
            <person name="Altorfer M."/>
            <person name="Dessus-Babus S."/>
            <person name="Burckhardt D."/>
            <person name="Oertli M."/>
            <person name="Naumann U."/>
            <person name="Petersen F."/>
            <person name="Wong J."/>
        </authorList>
    </citation>
    <scope>NUCLEOTIDE SEQUENCE</scope>
    <source>
        <strain evidence="3">GSM-AAB239-AS_SAM_17_03QT</strain>
    </source>
</reference>
<reference evidence="3" key="2">
    <citation type="submission" date="2023-04" db="EMBL/GenBank/DDBJ databases">
        <authorList>
            <person name="Bruccoleri R.E."/>
            <person name="Oakeley E.J."/>
            <person name="Faust A.-M."/>
            <person name="Dessus-Babus S."/>
            <person name="Altorfer M."/>
            <person name="Burckhardt D."/>
            <person name="Oertli M."/>
            <person name="Naumann U."/>
            <person name="Petersen F."/>
            <person name="Wong J."/>
        </authorList>
    </citation>
    <scope>NUCLEOTIDE SEQUENCE</scope>
    <source>
        <strain evidence="3">GSM-AAB239-AS_SAM_17_03QT</strain>
        <tissue evidence="3">Leaf</tissue>
    </source>
</reference>
<gene>
    <name evidence="2" type="ORF">M6B38_153025</name>
    <name evidence="3" type="ORF">M6B38_408395</name>
</gene>
<evidence type="ECO:0000256" key="1">
    <source>
        <dbReference type="SAM" id="MobiDB-lite"/>
    </source>
</evidence>
<evidence type="ECO:0000313" key="2">
    <source>
        <dbReference type="EMBL" id="KAJ6811510.1"/>
    </source>
</evidence>
<accession>A0AAX6FPM7</accession>
<sequence>MRGSGGGSATRQAELRDGSPARGHGDLGHGGEGFGCDGTGTARRGSRWAVARRSSSPDLELRCRRWP</sequence>
<dbReference type="EMBL" id="JANAVB010031617">
    <property type="protein sequence ID" value="KAJ6811510.1"/>
    <property type="molecule type" value="Genomic_DNA"/>
</dbReference>
<evidence type="ECO:0000313" key="4">
    <source>
        <dbReference type="Proteomes" id="UP001140949"/>
    </source>
</evidence>
<feature type="compositionally biased region" description="Basic and acidic residues" evidence="1">
    <location>
        <begin position="13"/>
        <end position="29"/>
    </location>
</feature>
<protein>
    <submittedName>
        <fullName evidence="3">Vegetative cell wall protein gp1-like</fullName>
    </submittedName>
</protein>
<keyword evidence="4" id="KW-1185">Reference proteome</keyword>
<comment type="caution">
    <text evidence="3">The sequence shown here is derived from an EMBL/GenBank/DDBJ whole genome shotgun (WGS) entry which is preliminary data.</text>
</comment>
<feature type="region of interest" description="Disordered" evidence="1">
    <location>
        <begin position="1"/>
        <end position="67"/>
    </location>
</feature>
<name>A0AAX6FPM7_IRIPA</name>
<dbReference type="EMBL" id="JANAVB010027223">
    <property type="protein sequence ID" value="KAJ6818366.1"/>
    <property type="molecule type" value="Genomic_DNA"/>
</dbReference>